<evidence type="ECO:0000313" key="2">
    <source>
        <dbReference type="Proteomes" id="UP000701702"/>
    </source>
</evidence>
<dbReference type="EMBL" id="CAJZAF010000003">
    <property type="protein sequence ID" value="CAG9165634.1"/>
    <property type="molecule type" value="Genomic_DNA"/>
</dbReference>
<keyword evidence="2" id="KW-1185">Reference proteome</keyword>
<reference evidence="1 2" key="1">
    <citation type="submission" date="2021-08" db="EMBL/GenBank/DDBJ databases">
        <authorList>
            <person name="Peeters C."/>
        </authorList>
    </citation>
    <scope>NUCLEOTIDE SEQUENCE [LARGE SCALE GENOMIC DNA]</scope>
    <source>
        <strain evidence="1 2">LMG 23994</strain>
    </source>
</reference>
<dbReference type="RefSeq" id="WP_223999915.1">
    <property type="nucleotide sequence ID" value="NZ_CAJZAF010000003.1"/>
</dbReference>
<sequence length="139" mass="15235">MQADWTAVNVVRDILGDENLAFEVAACSLDQTLVKAGDFPCFGNGQPQPWQYALYSEPKVFPPEIELPDLGGTDAISIAAAAHEAHHALLWQRHRDDTYRDEGLTNELAAAWLGRNLTGFKLHAASESILLSNISYGLN</sequence>
<protein>
    <submittedName>
        <fullName evidence="1">Uncharacterized protein</fullName>
    </submittedName>
</protein>
<gene>
    <name evidence="1" type="ORF">LMG23994_00764</name>
</gene>
<evidence type="ECO:0000313" key="1">
    <source>
        <dbReference type="EMBL" id="CAG9165634.1"/>
    </source>
</evidence>
<organism evidence="1 2">
    <name type="scientific">Cupriavidus pinatubonensis</name>
    <dbReference type="NCBI Taxonomy" id="248026"/>
    <lineage>
        <taxon>Bacteria</taxon>
        <taxon>Pseudomonadati</taxon>
        <taxon>Pseudomonadota</taxon>
        <taxon>Betaproteobacteria</taxon>
        <taxon>Burkholderiales</taxon>
        <taxon>Burkholderiaceae</taxon>
        <taxon>Cupriavidus</taxon>
    </lineage>
</organism>
<accession>A0ABN7XWZ9</accession>
<dbReference type="Proteomes" id="UP000701702">
    <property type="component" value="Unassembled WGS sequence"/>
</dbReference>
<comment type="caution">
    <text evidence="1">The sequence shown here is derived from an EMBL/GenBank/DDBJ whole genome shotgun (WGS) entry which is preliminary data.</text>
</comment>
<name>A0ABN7XWZ9_9BURK</name>
<proteinExistence type="predicted"/>